<sequence length="145" mass="16572">MESIQKVINLIKKTGDKVVILDKNDDLSCVVMTVADYEKLVLGQSGLQGLTEEELLDKINRDIAIWQDSQENGHLPIDQHDFSQDLAQNSQSARDSSFDDTPWPAVDEIDENNDFLLNSDDFKESPINELSEDEDEDRYYFESVE</sequence>
<proteinExistence type="predicted"/>
<accession>A0A1G1YNM6</accession>
<evidence type="ECO:0000313" key="3">
    <source>
        <dbReference type="Proteomes" id="UP000177376"/>
    </source>
</evidence>
<protein>
    <recommendedName>
        <fullName evidence="4">Antitoxin</fullName>
    </recommendedName>
</protein>
<evidence type="ECO:0008006" key="4">
    <source>
        <dbReference type="Google" id="ProtNLM"/>
    </source>
</evidence>
<reference evidence="2 3" key="1">
    <citation type="journal article" date="2016" name="Nat. Commun.">
        <title>Thousands of microbial genomes shed light on interconnected biogeochemical processes in an aquifer system.</title>
        <authorList>
            <person name="Anantharaman K."/>
            <person name="Brown C.T."/>
            <person name="Hug L.A."/>
            <person name="Sharon I."/>
            <person name="Castelle C.J."/>
            <person name="Probst A.J."/>
            <person name="Thomas B.C."/>
            <person name="Singh A."/>
            <person name="Wilkins M.J."/>
            <person name="Karaoz U."/>
            <person name="Brodie E.L."/>
            <person name="Williams K.H."/>
            <person name="Hubbard S.S."/>
            <person name="Banfield J.F."/>
        </authorList>
    </citation>
    <scope>NUCLEOTIDE SEQUENCE [LARGE SCALE GENOMIC DNA]</scope>
</reference>
<feature type="region of interest" description="Disordered" evidence="1">
    <location>
        <begin position="86"/>
        <end position="105"/>
    </location>
</feature>
<dbReference type="AlphaFoldDB" id="A0A1G1YNM6"/>
<organism evidence="2 3">
    <name type="scientific">Candidatus Buchananbacteria bacterium RIFCSPLOWO2_01_FULL_39_33</name>
    <dbReference type="NCBI Taxonomy" id="1797543"/>
    <lineage>
        <taxon>Bacteria</taxon>
        <taxon>Candidatus Buchananiibacteriota</taxon>
    </lineage>
</organism>
<dbReference type="Proteomes" id="UP000177376">
    <property type="component" value="Unassembled WGS sequence"/>
</dbReference>
<feature type="compositionally biased region" description="Polar residues" evidence="1">
    <location>
        <begin position="86"/>
        <end position="95"/>
    </location>
</feature>
<evidence type="ECO:0000256" key="1">
    <source>
        <dbReference type="SAM" id="MobiDB-lite"/>
    </source>
</evidence>
<name>A0A1G1YNM6_9BACT</name>
<evidence type="ECO:0000313" key="2">
    <source>
        <dbReference type="EMBL" id="OGY53037.1"/>
    </source>
</evidence>
<comment type="caution">
    <text evidence="2">The sequence shown here is derived from an EMBL/GenBank/DDBJ whole genome shotgun (WGS) entry which is preliminary data.</text>
</comment>
<feature type="region of interest" description="Disordered" evidence="1">
    <location>
        <begin position="115"/>
        <end position="145"/>
    </location>
</feature>
<gene>
    <name evidence="2" type="ORF">A3A02_02935</name>
</gene>
<dbReference type="EMBL" id="MHIM01000006">
    <property type="protein sequence ID" value="OGY53037.1"/>
    <property type="molecule type" value="Genomic_DNA"/>
</dbReference>